<keyword evidence="2" id="KW-1185">Reference proteome</keyword>
<reference evidence="1" key="1">
    <citation type="submission" date="2020-09" db="EMBL/GenBank/DDBJ databases">
        <title>A novel bacterium of genus Hazenella, isolated from South China Sea.</title>
        <authorList>
            <person name="Huang H."/>
            <person name="Mo K."/>
            <person name="Hu Y."/>
        </authorList>
    </citation>
    <scope>NUCLEOTIDE SEQUENCE</scope>
    <source>
        <strain evidence="1">IB182357</strain>
    </source>
</reference>
<accession>A0A926N6P1</accession>
<evidence type="ECO:0000313" key="2">
    <source>
        <dbReference type="Proteomes" id="UP000661691"/>
    </source>
</evidence>
<dbReference type="Proteomes" id="UP000661691">
    <property type="component" value="Unassembled WGS sequence"/>
</dbReference>
<dbReference type="RefSeq" id="WP_191142477.1">
    <property type="nucleotide sequence ID" value="NZ_JACXAH010000023.1"/>
</dbReference>
<organism evidence="1 2">
    <name type="scientific">Polycladospora coralii</name>
    <dbReference type="NCBI Taxonomy" id="2771432"/>
    <lineage>
        <taxon>Bacteria</taxon>
        <taxon>Bacillati</taxon>
        <taxon>Bacillota</taxon>
        <taxon>Bacilli</taxon>
        <taxon>Bacillales</taxon>
        <taxon>Thermoactinomycetaceae</taxon>
        <taxon>Polycladospora</taxon>
    </lineage>
</organism>
<sequence length="95" mass="11308">MFTLFVEYQIDSKYWSQYIEMIPEIKNVVHQNYQISAYEILVSLQQEGKVVESIKMLDKGECEALRVARLYDPLLKNSKFNVKKINAWVFENIRT</sequence>
<protein>
    <submittedName>
        <fullName evidence="1">Uncharacterized protein</fullName>
    </submittedName>
</protein>
<dbReference type="AlphaFoldDB" id="A0A926N6P1"/>
<name>A0A926N6P1_9BACL</name>
<evidence type="ECO:0000313" key="1">
    <source>
        <dbReference type="EMBL" id="MBD1373369.1"/>
    </source>
</evidence>
<dbReference type="EMBL" id="JACXAH010000023">
    <property type="protein sequence ID" value="MBD1373369.1"/>
    <property type="molecule type" value="Genomic_DNA"/>
</dbReference>
<comment type="caution">
    <text evidence="1">The sequence shown here is derived from an EMBL/GenBank/DDBJ whole genome shotgun (WGS) entry which is preliminary data.</text>
</comment>
<gene>
    <name evidence="1" type="ORF">IC620_13525</name>
</gene>
<proteinExistence type="predicted"/>